<dbReference type="Pfam" id="PF13676">
    <property type="entry name" value="TIR_2"/>
    <property type="match status" value="1"/>
</dbReference>
<keyword evidence="3" id="KW-0675">Receptor</keyword>
<comment type="caution">
    <text evidence="3">The sequence shown here is derived from an EMBL/GenBank/DDBJ whole genome shotgun (WGS) entry which is preliminary data.</text>
</comment>
<dbReference type="PROSITE" id="PS50104">
    <property type="entry name" value="TIR"/>
    <property type="match status" value="1"/>
</dbReference>
<name>A0ABU8LJA4_9MICO</name>
<sequence length="396" mass="42118">MLRSGHGRVRVITSAKIRGMSAVDDTPDFFVSYTEADSGWAEWIAWQLEAAGHKVVFQKWDFKAGSNFVLEMNRAASTAKKTLLVLSPAFLESGMAASEWAAGFAKDPQGLNRNVIPVLIEPTHLDGLLSQIVYVKLVGLSREDAAAALIAAVEPGRSKPANEPAFPGVEPKTASPARVTPAGGLNWAPAGSTMTSMAREAVLPRHHRDDVYVALEVSLVPAETQSLLLGQLEAVANEFVVTGRSAGLFAQAGAVDNGFTADVAYARVEGDDAAGLLVTRQGQRTAWITLPHDMLGGVLDPSQIRARVARVVQLLMSVDLPVAERYGITARIHPSRSLMVGDASIVGSRNSASMGMGFEDRFPTPMPDTVRGEGIAQNSDALAEELVARVVAALRS</sequence>
<dbReference type="InterPro" id="IPR000157">
    <property type="entry name" value="TIR_dom"/>
</dbReference>
<feature type="domain" description="TIR" evidence="2">
    <location>
        <begin position="25"/>
        <end position="149"/>
    </location>
</feature>
<dbReference type="Proteomes" id="UP001366085">
    <property type="component" value="Unassembled WGS sequence"/>
</dbReference>
<protein>
    <submittedName>
        <fullName evidence="3">Toll/interleukin-1 receptor domain-containing protein</fullName>
    </submittedName>
</protein>
<reference evidence="3 4" key="1">
    <citation type="submission" date="2024-02" db="EMBL/GenBank/DDBJ databases">
        <authorList>
            <person name="Saticioglu I.B."/>
        </authorList>
    </citation>
    <scope>NUCLEOTIDE SEQUENCE [LARGE SCALE GENOMIC DNA]</scope>
    <source>
        <strain evidence="3 4">Mu-43</strain>
    </source>
</reference>
<dbReference type="InterPro" id="IPR035897">
    <property type="entry name" value="Toll_tir_struct_dom_sf"/>
</dbReference>
<keyword evidence="4" id="KW-1185">Reference proteome</keyword>
<evidence type="ECO:0000313" key="4">
    <source>
        <dbReference type="Proteomes" id="UP001366085"/>
    </source>
</evidence>
<evidence type="ECO:0000259" key="2">
    <source>
        <dbReference type="PROSITE" id="PS50104"/>
    </source>
</evidence>
<dbReference type="RefSeq" id="WP_337317371.1">
    <property type="nucleotide sequence ID" value="NZ_JBBDGN010000002.1"/>
</dbReference>
<feature type="region of interest" description="Disordered" evidence="1">
    <location>
        <begin position="160"/>
        <end position="180"/>
    </location>
</feature>
<accession>A0ABU8LJA4</accession>
<organism evidence="3 4">
    <name type="scientific">Microbacterium istanbulense</name>
    <dbReference type="NCBI Taxonomy" id="3122049"/>
    <lineage>
        <taxon>Bacteria</taxon>
        <taxon>Bacillati</taxon>
        <taxon>Actinomycetota</taxon>
        <taxon>Actinomycetes</taxon>
        <taxon>Micrococcales</taxon>
        <taxon>Microbacteriaceae</taxon>
        <taxon>Microbacterium</taxon>
    </lineage>
</organism>
<proteinExistence type="predicted"/>
<evidence type="ECO:0000256" key="1">
    <source>
        <dbReference type="SAM" id="MobiDB-lite"/>
    </source>
</evidence>
<evidence type="ECO:0000313" key="3">
    <source>
        <dbReference type="EMBL" id="MEJ1090686.1"/>
    </source>
</evidence>
<dbReference type="EMBL" id="JBBDGN010000002">
    <property type="protein sequence ID" value="MEJ1090686.1"/>
    <property type="molecule type" value="Genomic_DNA"/>
</dbReference>
<dbReference type="SMART" id="SM00255">
    <property type="entry name" value="TIR"/>
    <property type="match status" value="1"/>
</dbReference>
<dbReference type="Gene3D" id="3.40.50.10140">
    <property type="entry name" value="Toll/interleukin-1 receptor homology (TIR) domain"/>
    <property type="match status" value="1"/>
</dbReference>
<gene>
    <name evidence="3" type="ORF">WDU93_03185</name>
</gene>
<dbReference type="SUPFAM" id="SSF52200">
    <property type="entry name" value="Toll/Interleukin receptor TIR domain"/>
    <property type="match status" value="1"/>
</dbReference>